<evidence type="ECO:0000313" key="2">
    <source>
        <dbReference type="EMBL" id="MUG25379.1"/>
    </source>
</evidence>
<evidence type="ECO:0000313" key="3">
    <source>
        <dbReference type="Proteomes" id="UP000029278"/>
    </source>
</evidence>
<dbReference type="Gene3D" id="2.60.120.1390">
    <property type="match status" value="1"/>
</dbReference>
<dbReference type="InterPro" id="IPR021345">
    <property type="entry name" value="DUF2961"/>
</dbReference>
<accession>A0A090ZDR9</accession>
<sequence length="362" mass="41016">MQSMNQLFGRMNGKSRAITAENPRGLKGEGGKAAGPLGVARKGKAFIPLAQGETATLVDIEGPGIIQHIWMTVTDQTEAGWFVLRDLVLRMYWDGEESPSVEVPLGDFFCNGFGARAVVNSMPIVVNPVGGMNSYFAMPFQKSAKVTVTNEHPQEIEAFFYQFDYMLVDELAEDTEYFHAQFRRENPTKLKQDYTIVDGIKGRGKYIGTYMAWTSLSRYWYGEGEVKFYLDGDRDWPTICGTGTEDYFGGAWGFVKYDNGNPVEEQTYSTPFMGFPYFAVKDTTRAHIYDGAACPMRGFYRWHILDPILFEEDLRVTVQQIGHDGKALFERSDDISSVCYWYQTEPHQAFPALPGVLERRPR</sequence>
<dbReference type="AlphaFoldDB" id="A0A090ZDR9"/>
<dbReference type="HOGENOM" id="CLU_039495_0_0_9"/>
<evidence type="ECO:0000313" key="4">
    <source>
        <dbReference type="Proteomes" id="UP000442469"/>
    </source>
</evidence>
<dbReference type="OrthoDB" id="2518538at2"/>
<proteinExistence type="predicted"/>
<dbReference type="EMBL" id="JMQA01000029">
    <property type="protein sequence ID" value="KFN08370.1"/>
    <property type="molecule type" value="Genomic_DNA"/>
</dbReference>
<reference evidence="1 3" key="1">
    <citation type="submission" date="2014-04" db="EMBL/GenBank/DDBJ databases">
        <authorList>
            <person name="Bishop-Lilly K.A."/>
            <person name="Broomall S.M."/>
            <person name="Chain P.S."/>
            <person name="Chertkov O."/>
            <person name="Coyne S.R."/>
            <person name="Daligault H.E."/>
            <person name="Davenport K.W."/>
            <person name="Erkkila T."/>
            <person name="Frey K.G."/>
            <person name="Gibbons H.S."/>
            <person name="Gu W."/>
            <person name="Jaissle J."/>
            <person name="Johnson S.L."/>
            <person name="Koroleva G.I."/>
            <person name="Ladner J.T."/>
            <person name="Lo C.-C."/>
            <person name="Minogue T.D."/>
            <person name="Munk C."/>
            <person name="Palacios G.F."/>
            <person name="Redden C.L."/>
            <person name="Rosenzweig C.N."/>
            <person name="Scholz M.B."/>
            <person name="Teshima H."/>
            <person name="Xu Y."/>
        </authorList>
    </citation>
    <scope>NUCLEOTIDE SEQUENCE [LARGE SCALE GENOMIC DNA]</scope>
    <source>
        <strain evidence="1 3">8244</strain>
    </source>
</reference>
<dbReference type="GeneID" id="77007638"/>
<dbReference type="PATRIC" id="fig|44252.3.peg.3349"/>
<gene>
    <name evidence="1" type="ORF">DJ90_1746</name>
    <name evidence="2" type="ORF">GNQ08_23715</name>
</gene>
<reference evidence="2 4" key="2">
    <citation type="submission" date="2019-11" db="EMBL/GenBank/DDBJ databases">
        <title>Draft genome sequences of five Paenibacillus species of dairy origin.</title>
        <authorList>
            <person name="Olajide A.M."/>
            <person name="Chen S."/>
            <person name="Lapointe G."/>
        </authorList>
    </citation>
    <scope>NUCLEOTIDE SEQUENCE [LARGE SCALE GENOMIC DNA]</scope>
    <source>
        <strain evidence="2 4">3CT49</strain>
    </source>
</reference>
<dbReference type="Proteomes" id="UP000442469">
    <property type="component" value="Unassembled WGS sequence"/>
</dbReference>
<comment type="caution">
    <text evidence="1">The sequence shown here is derived from an EMBL/GenBank/DDBJ whole genome shotgun (WGS) entry which is preliminary data.</text>
</comment>
<dbReference type="STRING" id="44252.DJ90_1746"/>
<dbReference type="Proteomes" id="UP000029278">
    <property type="component" value="Unassembled WGS sequence"/>
</dbReference>
<dbReference type="EMBL" id="WNZZ01000024">
    <property type="protein sequence ID" value="MUG25379.1"/>
    <property type="molecule type" value="Genomic_DNA"/>
</dbReference>
<organism evidence="1 3">
    <name type="scientific">Paenibacillus macerans</name>
    <name type="common">Bacillus macerans</name>
    <dbReference type="NCBI Taxonomy" id="44252"/>
    <lineage>
        <taxon>Bacteria</taxon>
        <taxon>Bacillati</taxon>
        <taxon>Bacillota</taxon>
        <taxon>Bacilli</taxon>
        <taxon>Bacillales</taxon>
        <taxon>Paenibacillaceae</taxon>
        <taxon>Paenibacillus</taxon>
    </lineage>
</organism>
<name>A0A090ZDR9_PAEMA</name>
<dbReference type="Pfam" id="PF11175">
    <property type="entry name" value="DUF2961"/>
    <property type="match status" value="1"/>
</dbReference>
<protein>
    <submittedName>
        <fullName evidence="2">DUF2961 domain-containing protein</fullName>
    </submittedName>
</protein>
<keyword evidence="3" id="KW-1185">Reference proteome</keyword>
<dbReference type="RefSeq" id="WP_082207809.1">
    <property type="nucleotide sequence ID" value="NZ_BGML01000017.1"/>
</dbReference>
<evidence type="ECO:0000313" key="1">
    <source>
        <dbReference type="EMBL" id="KFN08370.1"/>
    </source>
</evidence>